<dbReference type="InterPro" id="IPR004099">
    <property type="entry name" value="Pyr_nucl-diS_OxRdtase_dimer"/>
</dbReference>
<protein>
    <submittedName>
        <fullName evidence="10">FAD-dependent oxidoreductase</fullName>
    </submittedName>
</protein>
<gene>
    <name evidence="10" type="ORF">KIH39_23045</name>
</gene>
<feature type="binding site" evidence="6">
    <location>
        <position position="52"/>
    </location>
    <ligand>
        <name>FAD</name>
        <dbReference type="ChEBI" id="CHEBI:57692"/>
    </ligand>
</feature>
<evidence type="ECO:0000256" key="7">
    <source>
        <dbReference type="PIRSR" id="PIRSR000350-4"/>
    </source>
</evidence>
<evidence type="ECO:0000256" key="2">
    <source>
        <dbReference type="ARBA" id="ARBA00022630"/>
    </source>
</evidence>
<dbReference type="PIRSF" id="PIRSF000350">
    <property type="entry name" value="Mercury_reductase_MerA"/>
    <property type="match status" value="1"/>
</dbReference>
<feature type="domain" description="Pyridine nucleotide-disulphide oxidoreductase dimerisation" evidence="8">
    <location>
        <begin position="347"/>
        <end position="450"/>
    </location>
</feature>
<dbReference type="InterPro" id="IPR016156">
    <property type="entry name" value="FAD/NAD-linked_Rdtase_dimer_sf"/>
</dbReference>
<dbReference type="EMBL" id="CP074694">
    <property type="protein sequence ID" value="QVL31686.1"/>
    <property type="molecule type" value="Genomic_DNA"/>
</dbReference>
<evidence type="ECO:0000256" key="1">
    <source>
        <dbReference type="ARBA" id="ARBA00007532"/>
    </source>
</evidence>
<dbReference type="SUPFAM" id="SSF51905">
    <property type="entry name" value="FAD/NAD(P)-binding domain"/>
    <property type="match status" value="1"/>
</dbReference>
<dbReference type="InterPro" id="IPR036188">
    <property type="entry name" value="FAD/NAD-bd_sf"/>
</dbReference>
<evidence type="ECO:0000313" key="10">
    <source>
        <dbReference type="EMBL" id="QVL31686.1"/>
    </source>
</evidence>
<dbReference type="KEGG" id="tsph:KIH39_23045"/>
<dbReference type="SUPFAM" id="SSF55424">
    <property type="entry name" value="FAD/NAD-linked reductases, dimerisation (C-terminal) domain"/>
    <property type="match status" value="1"/>
</dbReference>
<evidence type="ECO:0000313" key="11">
    <source>
        <dbReference type="Proteomes" id="UP000676194"/>
    </source>
</evidence>
<dbReference type="Gene3D" id="3.30.390.30">
    <property type="match status" value="1"/>
</dbReference>
<feature type="disulfide bond" description="Redox-active" evidence="7">
    <location>
        <begin position="43"/>
        <end position="48"/>
    </location>
</feature>
<dbReference type="AlphaFoldDB" id="A0A8E6B5U1"/>
<evidence type="ECO:0000256" key="5">
    <source>
        <dbReference type="PIRSR" id="PIRSR000350-2"/>
    </source>
</evidence>
<feature type="binding site" evidence="6">
    <location>
        <begin position="181"/>
        <end position="188"/>
    </location>
    <ligand>
        <name>NAD(+)</name>
        <dbReference type="ChEBI" id="CHEBI:57540"/>
    </ligand>
</feature>
<keyword evidence="6" id="KW-0547">Nucleotide-binding</keyword>
<feature type="domain" description="FAD/NAD(P)-binding" evidence="9">
    <location>
        <begin position="8"/>
        <end position="325"/>
    </location>
</feature>
<feature type="binding site" evidence="6">
    <location>
        <position position="313"/>
    </location>
    <ligand>
        <name>FAD</name>
        <dbReference type="ChEBI" id="CHEBI:57692"/>
    </ligand>
</feature>
<dbReference type="GO" id="GO:0003955">
    <property type="term" value="F:NAD(P)H dehydrogenase (quinone) activity"/>
    <property type="evidence" value="ECO:0007669"/>
    <property type="project" value="TreeGrafter"/>
</dbReference>
<keyword evidence="2" id="KW-0285">Flavoprotein</keyword>
<dbReference type="PANTHER" id="PTHR43014:SF2">
    <property type="entry name" value="MERCURIC REDUCTASE"/>
    <property type="match status" value="1"/>
</dbReference>
<keyword evidence="11" id="KW-1185">Reference proteome</keyword>
<keyword evidence="6" id="KW-0520">NAD</keyword>
<evidence type="ECO:0000259" key="8">
    <source>
        <dbReference type="Pfam" id="PF02852"/>
    </source>
</evidence>
<accession>A0A8E6B5U1</accession>
<proteinExistence type="inferred from homology"/>
<sequence length="485" mass="52797">MKIESYKNLVIGSGEAGKYLAWTLAKRGQKTAVVERSMIGGSCPNVACLPSKNVIHSAKAIALVNPTTGLGVVSGSFKVDMSGVLHRKRKMIEALTETHLATFKSTGAELVLGEASFTEPKTVQVALNAGGTRHLRGDRVFLCVGTRASIPDVPGLALAEPMTHVEALDLERLPEHLVILGGGYVGLEFAQAMRRFGSRVTILQRGDRLLEREDPDVSDALKELMKSEGIDIMFRSELMSVTGRSGTKVKLKVRSETSEKIVEATDILIAAGRSPNTDRLNLSQANIELDSRGFVQVNEKLQTSASDVWAMGDCAGSPQFTHVGYDDYRVVLSNLTGGSRTTKGRLIPYCLFTDPELAHVGMTESQAMKKNIPYRIVRLSMAAVPRMQTLSETRGFMKALIGTEDQILGFTVFGAEASEMMAVMQMAMLASLPYTFIIETIFTHPTAAEGLIFLFTKGTWLNPQFSNMLPEIENTDLSTLQEIGS</sequence>
<feature type="active site" description="Proton acceptor" evidence="5">
    <location>
        <position position="444"/>
    </location>
</feature>
<evidence type="ECO:0000256" key="3">
    <source>
        <dbReference type="ARBA" id="ARBA00022827"/>
    </source>
</evidence>
<dbReference type="PANTHER" id="PTHR43014">
    <property type="entry name" value="MERCURIC REDUCTASE"/>
    <property type="match status" value="1"/>
</dbReference>
<comment type="cofactor">
    <cofactor evidence="6">
        <name>FAD</name>
        <dbReference type="ChEBI" id="CHEBI:57692"/>
    </cofactor>
    <text evidence="6">Binds 1 FAD per subunit.</text>
</comment>
<keyword evidence="4" id="KW-0560">Oxidoreductase</keyword>
<dbReference type="InterPro" id="IPR001100">
    <property type="entry name" value="Pyr_nuc-diS_OxRdtase"/>
</dbReference>
<evidence type="ECO:0000256" key="4">
    <source>
        <dbReference type="ARBA" id="ARBA00023002"/>
    </source>
</evidence>
<dbReference type="Pfam" id="PF02852">
    <property type="entry name" value="Pyr_redox_dim"/>
    <property type="match status" value="1"/>
</dbReference>
<dbReference type="Proteomes" id="UP000676194">
    <property type="component" value="Chromosome"/>
</dbReference>
<dbReference type="Gene3D" id="3.50.50.60">
    <property type="entry name" value="FAD/NAD(P)-binding domain"/>
    <property type="match status" value="2"/>
</dbReference>
<dbReference type="FunFam" id="3.30.390.30:FF:000001">
    <property type="entry name" value="Dihydrolipoyl dehydrogenase"/>
    <property type="match status" value="1"/>
</dbReference>
<keyword evidence="3 6" id="KW-0274">FAD</keyword>
<name>A0A8E6B5U1_9BACT</name>
<dbReference type="PRINTS" id="PR00368">
    <property type="entry name" value="FADPNR"/>
</dbReference>
<comment type="similarity">
    <text evidence="1">Belongs to the class-I pyridine nucleotide-disulfide oxidoreductase family.</text>
</comment>
<dbReference type="GO" id="GO:0050660">
    <property type="term" value="F:flavin adenine dinucleotide binding"/>
    <property type="evidence" value="ECO:0007669"/>
    <property type="project" value="TreeGrafter"/>
</dbReference>
<dbReference type="Pfam" id="PF07992">
    <property type="entry name" value="Pyr_redox_2"/>
    <property type="match status" value="1"/>
</dbReference>
<feature type="binding site" evidence="6">
    <location>
        <position position="272"/>
    </location>
    <ligand>
        <name>NAD(+)</name>
        <dbReference type="ChEBI" id="CHEBI:57540"/>
    </ligand>
</feature>
<dbReference type="PRINTS" id="PR00411">
    <property type="entry name" value="PNDRDTASEI"/>
</dbReference>
<reference evidence="10" key="1">
    <citation type="submission" date="2021-05" db="EMBL/GenBank/DDBJ databases">
        <title>Complete genome sequence of the cellulolytic planctomycete Telmatocola sphagniphila SP2T and characterization of the first cellulase from planctomycetes.</title>
        <authorList>
            <person name="Rakitin A.L."/>
            <person name="Beletsky A.V."/>
            <person name="Naumoff D.G."/>
            <person name="Kulichevskaya I.S."/>
            <person name="Mardanov A.V."/>
            <person name="Ravin N.V."/>
            <person name="Dedysh S.N."/>
        </authorList>
    </citation>
    <scope>NUCLEOTIDE SEQUENCE</scope>
    <source>
        <strain evidence="10">SP2T</strain>
    </source>
</reference>
<dbReference type="InterPro" id="IPR023753">
    <property type="entry name" value="FAD/NAD-binding_dom"/>
</dbReference>
<evidence type="ECO:0000259" key="9">
    <source>
        <dbReference type="Pfam" id="PF07992"/>
    </source>
</evidence>
<dbReference type="RefSeq" id="WP_213495823.1">
    <property type="nucleotide sequence ID" value="NZ_CP074694.1"/>
</dbReference>
<organism evidence="10 11">
    <name type="scientific">Telmatocola sphagniphila</name>
    <dbReference type="NCBI Taxonomy" id="1123043"/>
    <lineage>
        <taxon>Bacteria</taxon>
        <taxon>Pseudomonadati</taxon>
        <taxon>Planctomycetota</taxon>
        <taxon>Planctomycetia</taxon>
        <taxon>Gemmatales</taxon>
        <taxon>Gemmataceae</taxon>
    </lineage>
</organism>
<evidence type="ECO:0000256" key="6">
    <source>
        <dbReference type="PIRSR" id="PIRSR000350-3"/>
    </source>
</evidence>